<dbReference type="PANTHER" id="PTHR42678">
    <property type="entry name" value="AMIDASE"/>
    <property type="match status" value="1"/>
</dbReference>
<dbReference type="AlphaFoldDB" id="A0AAJ0HP97"/>
<proteinExistence type="predicted"/>
<dbReference type="Gene3D" id="3.90.1300.10">
    <property type="entry name" value="Amidase signature (AS) domain"/>
    <property type="match status" value="1"/>
</dbReference>
<sequence length="517" mass="54384">MPSLLNATVADLSRALSNGQLSSAALTAAYLARIAEVNGYFHAVIETNPDAISIAQALDQEQRTKGRRGPLHGIPILLKDIVFTLDKMETTAGSTVLLGSRLSQEARVARKLREAGAVILGKTNMSEWGMFRTTKGGSGWTARGGLSLGAYCHNMKASGSSSGSAVATALGLAAACIGGETDGSIISPASKNGVVGIKPTAGLVSSDGLVPLALKQDVPGPMARTVTDAACLLDVLAEETPSRSNASYASAFTGTDLSGLRIGVPSSSLLQASDAPLQAFNNALHLLESSGATIVRDANYACLEEFTKLSKEEQVFTLAGYFQTDIKQYLTGLDTNPHGLKDLGDIIRLTKQDPLEQYPERGIDLFDLAHSIDVQGAEFQAALKQNEYFSRDGGIPGTLKAHSLDLIVAPAMYGPTVSLAARGGFPAVVVPLGKYPEGTAVKQARNGPDTLVDIAPGLPFGIIFTGDAHTERTLLRVAFAFEQLTNVRDTLVPFNPPQTDLSHLDLMQDPPLGDSKV</sequence>
<dbReference type="SUPFAM" id="SSF75304">
    <property type="entry name" value="Amidase signature (AS) enzymes"/>
    <property type="match status" value="1"/>
</dbReference>
<dbReference type="Proteomes" id="UP001275084">
    <property type="component" value="Unassembled WGS sequence"/>
</dbReference>
<evidence type="ECO:0000313" key="3">
    <source>
        <dbReference type="Proteomes" id="UP001275084"/>
    </source>
</evidence>
<dbReference type="InterPro" id="IPR023631">
    <property type="entry name" value="Amidase_dom"/>
</dbReference>
<gene>
    <name evidence="2" type="ORF">B0T25DRAFT_563901</name>
</gene>
<reference evidence="2" key="1">
    <citation type="journal article" date="2023" name="Mol. Phylogenet. Evol.">
        <title>Genome-scale phylogeny and comparative genomics of the fungal order Sordariales.</title>
        <authorList>
            <person name="Hensen N."/>
            <person name="Bonometti L."/>
            <person name="Westerberg I."/>
            <person name="Brannstrom I.O."/>
            <person name="Guillou S."/>
            <person name="Cros-Aarteil S."/>
            <person name="Calhoun S."/>
            <person name="Haridas S."/>
            <person name="Kuo A."/>
            <person name="Mondo S."/>
            <person name="Pangilinan J."/>
            <person name="Riley R."/>
            <person name="LaButti K."/>
            <person name="Andreopoulos B."/>
            <person name="Lipzen A."/>
            <person name="Chen C."/>
            <person name="Yan M."/>
            <person name="Daum C."/>
            <person name="Ng V."/>
            <person name="Clum A."/>
            <person name="Steindorff A."/>
            <person name="Ohm R.A."/>
            <person name="Martin F."/>
            <person name="Silar P."/>
            <person name="Natvig D.O."/>
            <person name="Lalanne C."/>
            <person name="Gautier V."/>
            <person name="Ament-Velasquez S.L."/>
            <person name="Kruys A."/>
            <person name="Hutchinson M.I."/>
            <person name="Powell A.J."/>
            <person name="Barry K."/>
            <person name="Miller A.N."/>
            <person name="Grigoriev I.V."/>
            <person name="Debuchy R."/>
            <person name="Gladieux P."/>
            <person name="Hiltunen Thoren M."/>
            <person name="Johannesson H."/>
        </authorList>
    </citation>
    <scope>NUCLEOTIDE SEQUENCE</scope>
    <source>
        <strain evidence="2">CBS 955.72</strain>
    </source>
</reference>
<organism evidence="2 3">
    <name type="scientific">Lasiosphaeria hispida</name>
    <dbReference type="NCBI Taxonomy" id="260671"/>
    <lineage>
        <taxon>Eukaryota</taxon>
        <taxon>Fungi</taxon>
        <taxon>Dikarya</taxon>
        <taxon>Ascomycota</taxon>
        <taxon>Pezizomycotina</taxon>
        <taxon>Sordariomycetes</taxon>
        <taxon>Sordariomycetidae</taxon>
        <taxon>Sordariales</taxon>
        <taxon>Lasiosphaeriaceae</taxon>
        <taxon>Lasiosphaeria</taxon>
    </lineage>
</organism>
<dbReference type="InterPro" id="IPR036928">
    <property type="entry name" value="AS_sf"/>
</dbReference>
<name>A0AAJ0HP97_9PEZI</name>
<comment type="caution">
    <text evidence="2">The sequence shown here is derived from an EMBL/GenBank/DDBJ whole genome shotgun (WGS) entry which is preliminary data.</text>
</comment>
<dbReference type="PANTHER" id="PTHR42678:SF34">
    <property type="entry name" value="OS04G0183300 PROTEIN"/>
    <property type="match status" value="1"/>
</dbReference>
<keyword evidence="3" id="KW-1185">Reference proteome</keyword>
<feature type="domain" description="Amidase" evidence="1">
    <location>
        <begin position="26"/>
        <end position="475"/>
    </location>
</feature>
<accession>A0AAJ0HP97</accession>
<protein>
    <submittedName>
        <fullName evidence="2">Amidase</fullName>
    </submittedName>
</protein>
<reference evidence="2" key="2">
    <citation type="submission" date="2023-06" db="EMBL/GenBank/DDBJ databases">
        <authorList>
            <consortium name="Lawrence Berkeley National Laboratory"/>
            <person name="Haridas S."/>
            <person name="Hensen N."/>
            <person name="Bonometti L."/>
            <person name="Westerberg I."/>
            <person name="Brannstrom I.O."/>
            <person name="Guillou S."/>
            <person name="Cros-Aarteil S."/>
            <person name="Calhoun S."/>
            <person name="Kuo A."/>
            <person name="Mondo S."/>
            <person name="Pangilinan J."/>
            <person name="Riley R."/>
            <person name="Labutti K."/>
            <person name="Andreopoulos B."/>
            <person name="Lipzen A."/>
            <person name="Chen C."/>
            <person name="Yanf M."/>
            <person name="Daum C."/>
            <person name="Ng V."/>
            <person name="Clum A."/>
            <person name="Steindorff A."/>
            <person name="Ohm R."/>
            <person name="Martin F."/>
            <person name="Silar P."/>
            <person name="Natvig D."/>
            <person name="Lalanne C."/>
            <person name="Gautier V."/>
            <person name="Ament-Velasquez S.L."/>
            <person name="Kruys A."/>
            <person name="Hutchinson M.I."/>
            <person name="Powell A.J."/>
            <person name="Barry K."/>
            <person name="Miller A.N."/>
            <person name="Grigoriev I.V."/>
            <person name="Debuchy R."/>
            <person name="Gladieux P."/>
            <person name="Thoren M.H."/>
            <person name="Johannesson H."/>
        </authorList>
    </citation>
    <scope>NUCLEOTIDE SEQUENCE</scope>
    <source>
        <strain evidence="2">CBS 955.72</strain>
    </source>
</reference>
<dbReference type="EMBL" id="JAUIQD010000002">
    <property type="protein sequence ID" value="KAK3358833.1"/>
    <property type="molecule type" value="Genomic_DNA"/>
</dbReference>
<evidence type="ECO:0000313" key="2">
    <source>
        <dbReference type="EMBL" id="KAK3358833.1"/>
    </source>
</evidence>
<evidence type="ECO:0000259" key="1">
    <source>
        <dbReference type="Pfam" id="PF01425"/>
    </source>
</evidence>
<dbReference type="Pfam" id="PF01425">
    <property type="entry name" value="Amidase"/>
    <property type="match status" value="1"/>
</dbReference>